<reference evidence="4" key="1">
    <citation type="journal article" date="2019" name="Int. J. Syst. Evol. Microbiol.">
        <title>The Global Catalogue of Microorganisms (GCM) 10K type strain sequencing project: providing services to taxonomists for standard genome sequencing and annotation.</title>
        <authorList>
            <consortium name="The Broad Institute Genomics Platform"/>
            <consortium name="The Broad Institute Genome Sequencing Center for Infectious Disease"/>
            <person name="Wu L."/>
            <person name="Ma J."/>
        </authorList>
    </citation>
    <scope>NUCLEOTIDE SEQUENCE [LARGE SCALE GENOMIC DNA]</scope>
    <source>
        <strain evidence="4">JCM 17919</strain>
    </source>
</reference>
<comment type="caution">
    <text evidence="3">The sequence shown here is derived from an EMBL/GenBank/DDBJ whole genome shotgun (WGS) entry which is preliminary data.</text>
</comment>
<feature type="coiled-coil region" evidence="1">
    <location>
        <begin position="81"/>
        <end position="108"/>
    </location>
</feature>
<evidence type="ECO:0000259" key="2">
    <source>
        <dbReference type="Pfam" id="PF02371"/>
    </source>
</evidence>
<dbReference type="Proteomes" id="UP001501725">
    <property type="component" value="Unassembled WGS sequence"/>
</dbReference>
<organism evidence="3 4">
    <name type="scientific">Flaviaesturariibacter amylovorans</name>
    <dbReference type="NCBI Taxonomy" id="1084520"/>
    <lineage>
        <taxon>Bacteria</taxon>
        <taxon>Pseudomonadati</taxon>
        <taxon>Bacteroidota</taxon>
        <taxon>Chitinophagia</taxon>
        <taxon>Chitinophagales</taxon>
        <taxon>Chitinophagaceae</taxon>
        <taxon>Flaviaestuariibacter</taxon>
    </lineage>
</organism>
<dbReference type="PANTHER" id="PTHR33055">
    <property type="entry name" value="TRANSPOSASE FOR INSERTION SEQUENCE ELEMENT IS1111A"/>
    <property type="match status" value="1"/>
</dbReference>
<accession>A0ABP8G3X9</accession>
<dbReference type="InterPro" id="IPR047650">
    <property type="entry name" value="Transpos_IS110"/>
</dbReference>
<keyword evidence="4" id="KW-1185">Reference proteome</keyword>
<dbReference type="Pfam" id="PF02371">
    <property type="entry name" value="Transposase_20"/>
    <property type="match status" value="1"/>
</dbReference>
<evidence type="ECO:0000313" key="3">
    <source>
        <dbReference type="EMBL" id="GAA4316832.1"/>
    </source>
</evidence>
<feature type="domain" description="Transposase IS116/IS110/IS902 C-terminal" evidence="2">
    <location>
        <begin position="115"/>
        <end position="200"/>
    </location>
</feature>
<keyword evidence="1" id="KW-0175">Coiled coil</keyword>
<dbReference type="InterPro" id="IPR003346">
    <property type="entry name" value="Transposase_20"/>
</dbReference>
<dbReference type="EMBL" id="BAABGY010000001">
    <property type="protein sequence ID" value="GAA4316832.1"/>
    <property type="molecule type" value="Genomic_DNA"/>
</dbReference>
<dbReference type="RefSeq" id="WP_345252538.1">
    <property type="nucleotide sequence ID" value="NZ_BAABGY010000001.1"/>
</dbReference>
<name>A0ABP8G3X9_9BACT</name>
<evidence type="ECO:0000313" key="4">
    <source>
        <dbReference type="Proteomes" id="UP001501725"/>
    </source>
</evidence>
<evidence type="ECO:0000256" key="1">
    <source>
        <dbReference type="SAM" id="Coils"/>
    </source>
</evidence>
<protein>
    <recommendedName>
        <fullName evidence="2">Transposase IS116/IS110/IS902 C-terminal domain-containing protein</fullName>
    </recommendedName>
</protein>
<sequence>MVVKRFIQMNLERNKSDKKDARWLYRYGVEREASVWRVPSQAQLKCSQIGALIDMYVRQNTMLQNQLHALTYMPFADKEVAKSIKGSIARLDREIKKLEDQMNTELKGWCEEKMKAVRSVPGLGKRATAALMVATDGFTKVTNHRQLIALAGLAPREHQSGTSIKGKKGICKMGNGYLRSVLFMGAMSAKKHNRACRELYDRLIAKRKAPYVALIAVCN</sequence>
<gene>
    <name evidence="3" type="ORF">GCM10023184_00210</name>
</gene>
<proteinExistence type="predicted"/>
<dbReference type="PANTHER" id="PTHR33055:SF3">
    <property type="entry name" value="PUTATIVE TRANSPOSASE FOR IS117-RELATED"/>
    <property type="match status" value="1"/>
</dbReference>